<feature type="region of interest" description="Disordered" evidence="1">
    <location>
        <begin position="1"/>
        <end position="35"/>
    </location>
</feature>
<reference evidence="2" key="1">
    <citation type="submission" date="2013-11" db="EMBL/GenBank/DDBJ databases">
        <title>The Genome Sequence of Phytophthora parasitica CJ05E6.</title>
        <authorList>
            <consortium name="The Broad Institute Genomics Platform"/>
            <person name="Russ C."/>
            <person name="Tyler B."/>
            <person name="Panabieres F."/>
            <person name="Shan W."/>
            <person name="Tripathy S."/>
            <person name="Grunwald N."/>
            <person name="Machado M."/>
            <person name="Johnson C.S."/>
            <person name="Arredondo F."/>
            <person name="Hong C."/>
            <person name="Coffey M."/>
            <person name="Young S.K."/>
            <person name="Zeng Q."/>
            <person name="Gargeya S."/>
            <person name="Fitzgerald M."/>
            <person name="Abouelleil A."/>
            <person name="Alvarado L."/>
            <person name="Chapman S.B."/>
            <person name="Gainer-Dewar J."/>
            <person name="Goldberg J."/>
            <person name="Griggs A."/>
            <person name="Gujja S."/>
            <person name="Hansen M."/>
            <person name="Howarth C."/>
            <person name="Imamovic A."/>
            <person name="Ireland A."/>
            <person name="Larimer J."/>
            <person name="McCowan C."/>
            <person name="Murphy C."/>
            <person name="Pearson M."/>
            <person name="Poon T.W."/>
            <person name="Priest M."/>
            <person name="Roberts A."/>
            <person name="Saif S."/>
            <person name="Shea T."/>
            <person name="Sykes S."/>
            <person name="Wortman J."/>
            <person name="Nusbaum C."/>
            <person name="Birren B."/>
        </authorList>
    </citation>
    <scope>NUCLEOTIDE SEQUENCE [LARGE SCALE GENOMIC DNA]</scope>
    <source>
        <strain evidence="2">CJ05E6</strain>
    </source>
</reference>
<dbReference type="Proteomes" id="UP000053864">
    <property type="component" value="Unassembled WGS sequence"/>
</dbReference>
<proteinExistence type="predicted"/>
<dbReference type="EMBL" id="KI674115">
    <property type="protein sequence ID" value="ETL35080.1"/>
    <property type="molecule type" value="Genomic_DNA"/>
</dbReference>
<organism evidence="2">
    <name type="scientific">Phytophthora nicotianae</name>
    <name type="common">Potato buckeye rot agent</name>
    <name type="synonym">Phytophthora parasitica</name>
    <dbReference type="NCBI Taxonomy" id="4792"/>
    <lineage>
        <taxon>Eukaryota</taxon>
        <taxon>Sar</taxon>
        <taxon>Stramenopiles</taxon>
        <taxon>Oomycota</taxon>
        <taxon>Peronosporomycetes</taxon>
        <taxon>Peronosporales</taxon>
        <taxon>Peronosporaceae</taxon>
        <taxon>Phytophthora</taxon>
    </lineage>
</organism>
<evidence type="ECO:0000256" key="1">
    <source>
        <dbReference type="SAM" id="MobiDB-lite"/>
    </source>
</evidence>
<dbReference type="AlphaFoldDB" id="W2ILW1"/>
<feature type="compositionally biased region" description="Low complexity" evidence="1">
    <location>
        <begin position="57"/>
        <end position="75"/>
    </location>
</feature>
<gene>
    <name evidence="2" type="ORF">L916_12753</name>
</gene>
<dbReference type="VEuPathDB" id="FungiDB:PPTG_03196"/>
<sequence>MEAAALVPVVASRPSPKHDIDRAVSRQEPRPRGALARALRDSFDEIAPRRRRHRGFACSTTATSAPSTSSGTSAPIAPEVTSIVPLPSSPTASTAVEDSALVPAAPPTRPQAFTPFPEDSLRDLLAESSEASVNAVMVQILPYLTHIIRHQVQLSIVPPLRGEMNTQHWVSELKARFISDQVEVAAAQRSVAPHIITRENSELLSKLTNDKAATLVADLKNARKLRQGRHTPQEDRGEHQILRARHVQGGSRANTEQTRQLHTLLLKLSTGKWVDADIATLIDDLQNRNSHLLLTNRTLRSYVSLARLNSEVLVPAVEGMRAGELDLSALNLGHQTSVALQRIQAATAESLDPHALPAALTRAAHQDAPGKYFKRLRSKSSQGSDEG</sequence>
<name>W2ILW1_PHYNI</name>
<evidence type="ECO:0000313" key="2">
    <source>
        <dbReference type="EMBL" id="ETL35080.1"/>
    </source>
</evidence>
<dbReference type="VEuPathDB" id="FungiDB:PPTG_03197"/>
<protein>
    <submittedName>
        <fullName evidence="2">Uncharacterized protein</fullName>
    </submittedName>
</protein>
<accession>W2ILW1</accession>
<feature type="compositionally biased region" description="Basic and acidic residues" evidence="1">
    <location>
        <begin position="16"/>
        <end position="31"/>
    </location>
</feature>
<feature type="region of interest" description="Disordered" evidence="1">
    <location>
        <begin position="55"/>
        <end position="75"/>
    </location>
</feature>